<keyword evidence="1" id="KW-0863">Zinc-finger</keyword>
<protein>
    <submittedName>
        <fullName evidence="4">Uncharacterized protein LOC115232066</fullName>
    </submittedName>
</protein>
<evidence type="ECO:0000313" key="3">
    <source>
        <dbReference type="Proteomes" id="UP000515154"/>
    </source>
</evidence>
<dbReference type="PROSITE" id="PS50158">
    <property type="entry name" value="ZF_CCHC"/>
    <property type="match status" value="1"/>
</dbReference>
<name>A0A6P7U8V1_9MOLL</name>
<dbReference type="RefSeq" id="XP_029657802.1">
    <property type="nucleotide sequence ID" value="XM_029801942.1"/>
</dbReference>
<accession>A0A6P7U8V1</accession>
<feature type="domain" description="CCHC-type" evidence="2">
    <location>
        <begin position="182"/>
        <end position="198"/>
    </location>
</feature>
<keyword evidence="1" id="KW-0862">Zinc</keyword>
<dbReference type="Proteomes" id="UP000515154">
    <property type="component" value="Unplaced"/>
</dbReference>
<keyword evidence="3" id="KW-1185">Reference proteome</keyword>
<evidence type="ECO:0000256" key="1">
    <source>
        <dbReference type="PROSITE-ProRule" id="PRU00047"/>
    </source>
</evidence>
<dbReference type="AlphaFoldDB" id="A0A6P7U8V1"/>
<dbReference type="GO" id="GO:0008270">
    <property type="term" value="F:zinc ion binding"/>
    <property type="evidence" value="ECO:0007669"/>
    <property type="project" value="UniProtKB-KW"/>
</dbReference>
<gene>
    <name evidence="4" type="primary">LOC115232066</name>
</gene>
<evidence type="ECO:0000259" key="2">
    <source>
        <dbReference type="PROSITE" id="PS50158"/>
    </source>
</evidence>
<dbReference type="GO" id="GO:0003676">
    <property type="term" value="F:nucleic acid binding"/>
    <property type="evidence" value="ECO:0007669"/>
    <property type="project" value="InterPro"/>
</dbReference>
<dbReference type="InterPro" id="IPR001878">
    <property type="entry name" value="Znf_CCHC"/>
</dbReference>
<evidence type="ECO:0000313" key="4">
    <source>
        <dbReference type="RefSeq" id="XP_029657802.1"/>
    </source>
</evidence>
<keyword evidence="1" id="KW-0479">Metal-binding</keyword>
<sequence length="274" mass="30631">MKSVSKMRRGHTPQVSLNNPNCTESLVLSLQIKNYAIGRIKSFNILTKSETAQKARITARKSGDFTLEFSNSSDRDSFVNDFEYNKPFGQDGHYISACSLQPSTVVLKGIPSWVSEEDLDLYLKEILNPGFTFQRFYKNGRSIPVGKLSLNSRAEATSLVRMGIEVGFQKIRCEWFKNPATRCFRCQQFGHIANFCKEVERCLFCGGDHNMKMCPIKGKTEKKCINCGLSGHLACYGGCSSAKAATEQLKKQLSAGTDWQSRTLKNCMVKSGGR</sequence>
<dbReference type="Gene3D" id="4.10.60.10">
    <property type="entry name" value="Zinc finger, CCHC-type"/>
    <property type="match status" value="1"/>
</dbReference>
<dbReference type="KEGG" id="osn:115232066"/>
<organism evidence="3 4">
    <name type="scientific">Octopus sinensis</name>
    <name type="common">East Asian common octopus</name>
    <dbReference type="NCBI Taxonomy" id="2607531"/>
    <lineage>
        <taxon>Eukaryota</taxon>
        <taxon>Metazoa</taxon>
        <taxon>Spiralia</taxon>
        <taxon>Lophotrochozoa</taxon>
        <taxon>Mollusca</taxon>
        <taxon>Cephalopoda</taxon>
        <taxon>Coleoidea</taxon>
        <taxon>Octopodiformes</taxon>
        <taxon>Octopoda</taxon>
        <taxon>Incirrata</taxon>
        <taxon>Octopodidae</taxon>
        <taxon>Octopus</taxon>
    </lineage>
</organism>
<dbReference type="SMART" id="SM00343">
    <property type="entry name" value="ZnF_C2HC"/>
    <property type="match status" value="3"/>
</dbReference>
<reference evidence="4" key="1">
    <citation type="submission" date="2025-08" db="UniProtKB">
        <authorList>
            <consortium name="RefSeq"/>
        </authorList>
    </citation>
    <scope>IDENTIFICATION</scope>
</reference>
<proteinExistence type="predicted"/>